<organism evidence="3 4">
    <name type="scientific">Colocasia esculenta</name>
    <name type="common">Wild taro</name>
    <name type="synonym">Arum esculentum</name>
    <dbReference type="NCBI Taxonomy" id="4460"/>
    <lineage>
        <taxon>Eukaryota</taxon>
        <taxon>Viridiplantae</taxon>
        <taxon>Streptophyta</taxon>
        <taxon>Embryophyta</taxon>
        <taxon>Tracheophyta</taxon>
        <taxon>Spermatophyta</taxon>
        <taxon>Magnoliopsida</taxon>
        <taxon>Liliopsida</taxon>
        <taxon>Araceae</taxon>
        <taxon>Aroideae</taxon>
        <taxon>Colocasieae</taxon>
        <taxon>Colocasia</taxon>
    </lineage>
</organism>
<keyword evidence="1" id="KW-0539">Nucleus</keyword>
<comment type="caution">
    <text evidence="3">The sequence shown here is derived from an EMBL/GenBank/DDBJ whole genome shotgun (WGS) entry which is preliminary data.</text>
</comment>
<dbReference type="GO" id="GO:0016279">
    <property type="term" value="F:protein-lysine N-methyltransferase activity"/>
    <property type="evidence" value="ECO:0007669"/>
    <property type="project" value="UniProtKB-UniRule"/>
</dbReference>
<dbReference type="OrthoDB" id="441812at2759"/>
<dbReference type="GO" id="GO:0005634">
    <property type="term" value="C:nucleus"/>
    <property type="evidence" value="ECO:0007669"/>
    <property type="project" value="UniProtKB-SubCell"/>
</dbReference>
<keyword evidence="1" id="KW-0808">Transferase</keyword>
<dbReference type="InterPro" id="IPR046341">
    <property type="entry name" value="SET_dom_sf"/>
</dbReference>
<dbReference type="PIRSF" id="PIRSF011771">
    <property type="entry name" value="RMS1_SET"/>
    <property type="match status" value="1"/>
</dbReference>
<dbReference type="InterPro" id="IPR011383">
    <property type="entry name" value="N-lys_methylase_SETD6"/>
</dbReference>
<gene>
    <name evidence="3" type="ORF">Taro_003438</name>
</gene>
<name>A0A843TNS2_COLES</name>
<dbReference type="EC" id="2.1.1.-" evidence="1"/>
<comment type="function">
    <text evidence="1">Protein-lysine N-methyltransferase.</text>
</comment>
<keyword evidence="4" id="KW-1185">Reference proteome</keyword>
<evidence type="ECO:0000313" key="4">
    <source>
        <dbReference type="Proteomes" id="UP000652761"/>
    </source>
</evidence>
<keyword evidence="1" id="KW-0489">Methyltransferase</keyword>
<dbReference type="EMBL" id="NMUH01000089">
    <property type="protein sequence ID" value="MQL71154.1"/>
    <property type="molecule type" value="Genomic_DNA"/>
</dbReference>
<protein>
    <recommendedName>
        <fullName evidence="1">N-lysine methyltransferase</fullName>
        <ecNumber evidence="1">2.1.1.-</ecNumber>
    </recommendedName>
</protein>
<comment type="similarity">
    <text evidence="1">Belongs to the class V-like SAM-binding methyltransferase superfamily. Histone-lysine methyltransferase family. SETD6 subfamily.</text>
</comment>
<dbReference type="PANTHER" id="PTHR13271:SF34">
    <property type="entry name" value="N-LYSINE METHYLTRANSFERASE SETD6"/>
    <property type="match status" value="1"/>
</dbReference>
<dbReference type="InterPro" id="IPR050600">
    <property type="entry name" value="SETD3_SETD6_MTase"/>
</dbReference>
<dbReference type="GO" id="GO:0032259">
    <property type="term" value="P:methylation"/>
    <property type="evidence" value="ECO:0007669"/>
    <property type="project" value="UniProtKB-KW"/>
</dbReference>
<dbReference type="CDD" id="cd10527">
    <property type="entry name" value="SET_LSMT"/>
    <property type="match status" value="1"/>
</dbReference>
<dbReference type="PROSITE" id="PS50280">
    <property type="entry name" value="SET"/>
    <property type="match status" value="1"/>
</dbReference>
<dbReference type="AlphaFoldDB" id="A0A843TNS2"/>
<dbReference type="SUPFAM" id="SSF82199">
    <property type="entry name" value="SET domain"/>
    <property type="match status" value="1"/>
</dbReference>
<evidence type="ECO:0000313" key="3">
    <source>
        <dbReference type="EMBL" id="MQL71154.1"/>
    </source>
</evidence>
<dbReference type="Proteomes" id="UP000652761">
    <property type="component" value="Unassembled WGS sequence"/>
</dbReference>
<evidence type="ECO:0000256" key="1">
    <source>
        <dbReference type="PIRNR" id="PIRNR011771"/>
    </source>
</evidence>
<dbReference type="InterPro" id="IPR001214">
    <property type="entry name" value="SET_dom"/>
</dbReference>
<proteinExistence type="inferred from homology"/>
<sequence length="495" mass="55628">MSRRIRAFKRWMTSQGFDFSDALEFADSDADGICVRALCGLREGDLVATIPKRACLTIRTSGAREVMDGAGLAGPLGLSFAIMYERALGAASLWYGYLQLLPEEESVPLVWSSGEVDALLRGTELHKIVKEDKKLLREDWKECIKPLIEAADFELDPSDFGIDRYFAAKSLVSSRSFQIDEYHGSGMVPLADLFNHKTGLENVHFTSVSSSSSDDESDVDDAFIEEKQSKPEEQSTSDAGDSFSEDNAANLEMIVVRDVEAGDEVFNTYGYMGNAALLHRYGFTEPNNPFDIVNIDLNLVLQWCTSSFSSRYARARLSLWRRLNYSGCMSQNSEYFEVASDGEPQFELIALLFIIFIPEEAYRKLNYAADSFKDGGDATKMIVAKMSNGRRIHKTPGNGKEFFLTRNVCGALVALADVRESLYGSDSLEDDLGKLKICCPVQERKLYHSLVLRLCERKILQNLRAYASRQSKMNKKETFGVRKCFKRTNFSLFYS</sequence>
<evidence type="ECO:0000259" key="2">
    <source>
        <dbReference type="PROSITE" id="PS50280"/>
    </source>
</evidence>
<dbReference type="Gene3D" id="3.90.1410.10">
    <property type="entry name" value="set domain protein methyltransferase, domain 1"/>
    <property type="match status" value="1"/>
</dbReference>
<accession>A0A843TNS2</accession>
<feature type="domain" description="SET" evidence="2">
    <location>
        <begin position="21"/>
        <end position="270"/>
    </location>
</feature>
<keyword evidence="1" id="KW-0949">S-adenosyl-L-methionine</keyword>
<comment type="subcellular location">
    <subcellularLocation>
        <location evidence="1">Nucleus</location>
    </subcellularLocation>
</comment>
<dbReference type="SMR" id="A0A843TNS2"/>
<dbReference type="PANTHER" id="PTHR13271">
    <property type="entry name" value="UNCHARACTERIZED PUTATIVE METHYLTRANSFERASE"/>
    <property type="match status" value="1"/>
</dbReference>
<reference evidence="3" key="1">
    <citation type="submission" date="2017-07" db="EMBL/GenBank/DDBJ databases">
        <title>Taro Niue Genome Assembly and Annotation.</title>
        <authorList>
            <person name="Atibalentja N."/>
            <person name="Keating K."/>
            <person name="Fields C.J."/>
        </authorList>
    </citation>
    <scope>NUCLEOTIDE SEQUENCE</scope>
    <source>
        <strain evidence="3">Niue_2</strain>
        <tissue evidence="3">Leaf</tissue>
    </source>
</reference>